<dbReference type="PANTHER" id="PTHR30383:SF31">
    <property type="entry name" value="SGNH HYDROLASE-TYPE ESTERASE DOMAIN-CONTAINING PROTEIN-RELATED"/>
    <property type="match status" value="1"/>
</dbReference>
<evidence type="ECO:0000313" key="3">
    <source>
        <dbReference type="Proteomes" id="UP001243330"/>
    </source>
</evidence>
<gene>
    <name evidence="2" type="ORF">CCHR01_08077</name>
</gene>
<dbReference type="InterPro" id="IPR051532">
    <property type="entry name" value="Ester_Hydrolysis_Enzymes"/>
</dbReference>
<dbReference type="Proteomes" id="UP001243330">
    <property type="component" value="Unassembled WGS sequence"/>
</dbReference>
<evidence type="ECO:0000313" key="2">
    <source>
        <dbReference type="EMBL" id="KAK1849322.1"/>
    </source>
</evidence>
<evidence type="ECO:0000259" key="1">
    <source>
        <dbReference type="Pfam" id="PF13472"/>
    </source>
</evidence>
<dbReference type="EMBL" id="JAQOWY010000147">
    <property type="protein sequence ID" value="KAK1849322.1"/>
    <property type="molecule type" value="Genomic_DNA"/>
</dbReference>
<accession>A0AAD9AM34</accession>
<feature type="domain" description="SGNH hydrolase-type esterase" evidence="1">
    <location>
        <begin position="20"/>
        <end position="125"/>
    </location>
</feature>
<name>A0AAD9AM34_9PEZI</name>
<keyword evidence="3" id="KW-1185">Reference proteome</keyword>
<reference evidence="2" key="1">
    <citation type="submission" date="2023-01" db="EMBL/GenBank/DDBJ databases">
        <title>Colletotrichum chrysophilum M932 genome sequence.</title>
        <authorList>
            <person name="Baroncelli R."/>
        </authorList>
    </citation>
    <scope>NUCLEOTIDE SEQUENCE</scope>
    <source>
        <strain evidence="2">M932</strain>
    </source>
</reference>
<dbReference type="InterPro" id="IPR013830">
    <property type="entry name" value="SGNH_hydro"/>
</dbReference>
<proteinExistence type="predicted"/>
<comment type="caution">
    <text evidence="2">The sequence shown here is derived from an EMBL/GenBank/DDBJ whole genome shotgun (WGS) entry which is preliminary data.</text>
</comment>
<dbReference type="Pfam" id="PF13472">
    <property type="entry name" value="Lipase_GDSL_2"/>
    <property type="match status" value="1"/>
</dbReference>
<protein>
    <submittedName>
        <fullName evidence="2">Killer toxin subunits alpha beta</fullName>
    </submittedName>
</protein>
<dbReference type="GO" id="GO:0004622">
    <property type="term" value="F:phosphatidylcholine lysophospholipase activity"/>
    <property type="evidence" value="ECO:0007669"/>
    <property type="project" value="TreeGrafter"/>
</dbReference>
<dbReference type="InterPro" id="IPR036514">
    <property type="entry name" value="SGNH_hydro_sf"/>
</dbReference>
<dbReference type="AlphaFoldDB" id="A0AAD9AM34"/>
<dbReference type="SUPFAM" id="SSF52266">
    <property type="entry name" value="SGNH hydrolase"/>
    <property type="match status" value="1"/>
</dbReference>
<dbReference type="PANTHER" id="PTHR30383">
    <property type="entry name" value="THIOESTERASE 1/PROTEASE 1/LYSOPHOSPHOLIPASE L1"/>
    <property type="match status" value="1"/>
</dbReference>
<sequence length="217" mass="23251">MIVRKTMKAADKPELRILPLGASIVFGVGSSTGNGFRKPLRDALRYDGFEVNMVGTRHNATSGAIVSEIRSYLKGSLAYKPNVVVINGGTNDSDATGALNRITANQQYRLLAEQLAASGKCIYMADMDPDEPNIAHNWIALEADIGGHKKMASVFYDAIMKAVSDDKIKNPAAMAKTGTTGCDKTLGGTWTVAITATKSMFENCILTKLHAASHENV</sequence>
<organism evidence="2 3">
    <name type="scientific">Colletotrichum chrysophilum</name>
    <dbReference type="NCBI Taxonomy" id="1836956"/>
    <lineage>
        <taxon>Eukaryota</taxon>
        <taxon>Fungi</taxon>
        <taxon>Dikarya</taxon>
        <taxon>Ascomycota</taxon>
        <taxon>Pezizomycotina</taxon>
        <taxon>Sordariomycetes</taxon>
        <taxon>Hypocreomycetidae</taxon>
        <taxon>Glomerellales</taxon>
        <taxon>Glomerellaceae</taxon>
        <taxon>Colletotrichum</taxon>
        <taxon>Colletotrichum gloeosporioides species complex</taxon>
    </lineage>
</organism>
<dbReference type="Gene3D" id="3.40.50.1110">
    <property type="entry name" value="SGNH hydrolase"/>
    <property type="match status" value="1"/>
</dbReference>